<dbReference type="Pfam" id="PF13372">
    <property type="entry name" value="Alginate_exp"/>
    <property type="match status" value="1"/>
</dbReference>
<sequence length="418" mass="47141">MKKVVYLIILVTLFVTTLTAQQLDLSAEIRPRLESRHGFKTLIDAGVDGANFISQRSRLNFNFEQDRIKLGIVLQNVRVWGDVGTLSSNDTQIAFHEAWAETILYEKVSLKLGRQEIVYDDHRIFGNVDWAQQARSHDALLLKFIPNKNNRLDLGFAINSDGQFLVDALYSNTAGYKTFQYAWYHGKFNKLGLSLLALNTGIEYLNLSNNQTIDYMQTIGTRLTYKSGKFNINAASYFQSGKSRNANVSASYFGGNLNYKITRNFTLGVGIDYLSGKDMNDTSTDIKSFAPLFGTNHKFNGWMDYFYVGNHANSVGLSDVNATLAYKKDKFSAKLIPHFFSAAADVYNNITKMDNYLGTEIDFVLGYKIAKDIMFNIGYSKMYATSSMEVLKGGDKDANNSWGWIMLAFKPKLFSSTK</sequence>
<evidence type="ECO:0000313" key="2">
    <source>
        <dbReference type="EMBL" id="VAW25439.1"/>
    </source>
</evidence>
<dbReference type="AlphaFoldDB" id="A0A3B0ULJ4"/>
<proteinExistence type="predicted"/>
<dbReference type="InterPro" id="IPR025388">
    <property type="entry name" value="Alginate_export_dom"/>
</dbReference>
<dbReference type="Gene3D" id="2.40.160.100">
    <property type="match status" value="1"/>
</dbReference>
<dbReference type="SUPFAM" id="SSF56935">
    <property type="entry name" value="Porins"/>
    <property type="match status" value="1"/>
</dbReference>
<reference evidence="2" key="1">
    <citation type="submission" date="2018-06" db="EMBL/GenBank/DDBJ databases">
        <authorList>
            <person name="Zhirakovskaya E."/>
        </authorList>
    </citation>
    <scope>NUCLEOTIDE SEQUENCE</scope>
</reference>
<evidence type="ECO:0000259" key="1">
    <source>
        <dbReference type="Pfam" id="PF13372"/>
    </source>
</evidence>
<organism evidence="2">
    <name type="scientific">hydrothermal vent metagenome</name>
    <dbReference type="NCBI Taxonomy" id="652676"/>
    <lineage>
        <taxon>unclassified sequences</taxon>
        <taxon>metagenomes</taxon>
        <taxon>ecological metagenomes</taxon>
    </lineage>
</organism>
<gene>
    <name evidence="2" type="ORF">MNBD_BACTEROID04-209</name>
</gene>
<protein>
    <recommendedName>
        <fullName evidence="1">Alginate export domain-containing protein</fullName>
    </recommendedName>
</protein>
<dbReference type="EMBL" id="UOER01000404">
    <property type="protein sequence ID" value="VAW25439.1"/>
    <property type="molecule type" value="Genomic_DNA"/>
</dbReference>
<dbReference type="InterPro" id="IPR053728">
    <property type="entry name" value="Alginate_Permeability_Chnl"/>
</dbReference>
<accession>A0A3B0ULJ4</accession>
<name>A0A3B0ULJ4_9ZZZZ</name>
<feature type="domain" description="Alginate export" evidence="1">
    <location>
        <begin position="22"/>
        <end position="382"/>
    </location>
</feature>